<dbReference type="SUPFAM" id="SSF47384">
    <property type="entry name" value="Homodimeric domain of signal transducing histidine kinase"/>
    <property type="match status" value="1"/>
</dbReference>
<organism evidence="12 13">
    <name type="scientific">Candidatus Abyssobacteria bacterium SURF_17</name>
    <dbReference type="NCBI Taxonomy" id="2093361"/>
    <lineage>
        <taxon>Bacteria</taxon>
        <taxon>Pseudomonadati</taxon>
        <taxon>Candidatus Hydrogenedentota</taxon>
        <taxon>Candidatus Abyssobacteria</taxon>
    </lineage>
</organism>
<dbReference type="PANTHER" id="PTHR43065:SF10">
    <property type="entry name" value="PEROXIDE STRESS-ACTIVATED HISTIDINE KINASE MAK3"/>
    <property type="match status" value="1"/>
</dbReference>
<dbReference type="Pfam" id="PF02518">
    <property type="entry name" value="HATPase_c"/>
    <property type="match status" value="1"/>
</dbReference>
<keyword evidence="6" id="KW-0418">Kinase</keyword>
<feature type="modified residue" description="4-aspartylphosphate" evidence="9">
    <location>
        <position position="516"/>
    </location>
</feature>
<dbReference type="PROSITE" id="PS50110">
    <property type="entry name" value="RESPONSE_REGULATORY"/>
    <property type="match status" value="1"/>
</dbReference>
<dbReference type="InterPro" id="IPR011006">
    <property type="entry name" value="CheY-like_superfamily"/>
</dbReference>
<dbReference type="GO" id="GO:0005524">
    <property type="term" value="F:ATP binding"/>
    <property type="evidence" value="ECO:0007669"/>
    <property type="project" value="UniProtKB-KW"/>
</dbReference>
<evidence type="ECO:0000313" key="13">
    <source>
        <dbReference type="Proteomes" id="UP000285961"/>
    </source>
</evidence>
<evidence type="ECO:0000256" key="6">
    <source>
        <dbReference type="ARBA" id="ARBA00022777"/>
    </source>
</evidence>
<dbReference type="InterPro" id="IPR001789">
    <property type="entry name" value="Sig_transdc_resp-reg_receiver"/>
</dbReference>
<sequence>MDIVDHRVSFGDFRLRYEETISQLCLITRLNESVARLDDLPGLCFGIVSAIIEFTPAENCSIMLREPQTGSLNLVVAKGRSDEGSFFGAGEMSTTVLGRGEGAAGWAAQHAELLSIDDCDLDDRFIHLSSAVKEVNSVICAPIVAAGSVIGVINCSHPRKSRFSEADKRNVALVADHAAVLLQKALVVDRIKNECVTLKKRLEEQVGCITATEESVTELREQLYISEKFATLGELLAGVAHELNNRVAPILIYSQMLQQQMCDEKEEKRLRVIEESAVGAKAILETLLHYSRPGEQEREPVNLNQTLQNTLTLIEYKMRNQGIELSLDLCPQLPPANVTEQQMVQVFLNIINNAVAAMENTGGTLKIKSTFDRGNIKVIISDTGPGIPGEISEKIFEPFFTTKESGKGTGLGLSISKRFVEDHKGRIYLDTAAGSGATFVVEVPRNGIRKENSEKHGPFEMRSHDAARILVVDDDSTIRDVIRDVLGSGYEIEFATDGHDATTKIATALFDLLMVDYHMPGLDGRQLYEWVSSNHPSLRQRTIFSTGDIYHEEIRNFIESTGCRFLIKPFSTADLRQMVSSTLSA</sequence>
<evidence type="ECO:0000256" key="7">
    <source>
        <dbReference type="ARBA" id="ARBA00022840"/>
    </source>
</evidence>
<comment type="caution">
    <text evidence="12">The sequence shown here is derived from an EMBL/GenBank/DDBJ whole genome shotgun (WGS) entry which is preliminary data.</text>
</comment>
<dbReference type="InterPro" id="IPR003018">
    <property type="entry name" value="GAF"/>
</dbReference>
<dbReference type="EC" id="2.7.13.3" evidence="2"/>
<evidence type="ECO:0000259" key="11">
    <source>
        <dbReference type="PROSITE" id="PS50110"/>
    </source>
</evidence>
<evidence type="ECO:0000256" key="5">
    <source>
        <dbReference type="ARBA" id="ARBA00022741"/>
    </source>
</evidence>
<evidence type="ECO:0000259" key="10">
    <source>
        <dbReference type="PROSITE" id="PS50109"/>
    </source>
</evidence>
<evidence type="ECO:0000256" key="2">
    <source>
        <dbReference type="ARBA" id="ARBA00012438"/>
    </source>
</evidence>
<dbReference type="CDD" id="cd00156">
    <property type="entry name" value="REC"/>
    <property type="match status" value="1"/>
</dbReference>
<dbReference type="InterPro" id="IPR036097">
    <property type="entry name" value="HisK_dim/P_sf"/>
</dbReference>
<keyword evidence="7" id="KW-0067">ATP-binding</keyword>
<dbReference type="AlphaFoldDB" id="A0A419F3Q0"/>
<evidence type="ECO:0000256" key="9">
    <source>
        <dbReference type="PROSITE-ProRule" id="PRU00169"/>
    </source>
</evidence>
<comment type="catalytic activity">
    <reaction evidence="1">
        <text>ATP + protein L-histidine = ADP + protein N-phospho-L-histidine.</text>
        <dbReference type="EC" id="2.7.13.3"/>
    </reaction>
</comment>
<dbReference type="Gene3D" id="3.40.50.2300">
    <property type="match status" value="1"/>
</dbReference>
<dbReference type="InterPro" id="IPR003594">
    <property type="entry name" value="HATPase_dom"/>
</dbReference>
<accession>A0A419F3Q0</accession>
<dbReference type="PROSITE" id="PS50109">
    <property type="entry name" value="HIS_KIN"/>
    <property type="match status" value="1"/>
</dbReference>
<feature type="domain" description="Response regulatory" evidence="11">
    <location>
        <begin position="468"/>
        <end position="583"/>
    </location>
</feature>
<keyword evidence="3 9" id="KW-0597">Phosphoprotein</keyword>
<dbReference type="PRINTS" id="PR00344">
    <property type="entry name" value="BCTRLSENSOR"/>
</dbReference>
<evidence type="ECO:0000256" key="4">
    <source>
        <dbReference type="ARBA" id="ARBA00022679"/>
    </source>
</evidence>
<dbReference type="Gene3D" id="3.30.565.10">
    <property type="entry name" value="Histidine kinase-like ATPase, C-terminal domain"/>
    <property type="match status" value="1"/>
</dbReference>
<dbReference type="SUPFAM" id="SSF52172">
    <property type="entry name" value="CheY-like"/>
    <property type="match status" value="1"/>
</dbReference>
<dbReference type="PANTHER" id="PTHR43065">
    <property type="entry name" value="SENSOR HISTIDINE KINASE"/>
    <property type="match status" value="1"/>
</dbReference>
<keyword evidence="4" id="KW-0808">Transferase</keyword>
<evidence type="ECO:0000256" key="1">
    <source>
        <dbReference type="ARBA" id="ARBA00000085"/>
    </source>
</evidence>
<evidence type="ECO:0000313" key="12">
    <source>
        <dbReference type="EMBL" id="RJP73114.1"/>
    </source>
</evidence>
<dbReference type="Gene3D" id="1.10.287.130">
    <property type="match status" value="1"/>
</dbReference>
<dbReference type="InterPro" id="IPR004358">
    <property type="entry name" value="Sig_transdc_His_kin-like_C"/>
</dbReference>
<dbReference type="SMART" id="SM00065">
    <property type="entry name" value="GAF"/>
    <property type="match status" value="1"/>
</dbReference>
<dbReference type="Pfam" id="PF01590">
    <property type="entry name" value="GAF"/>
    <property type="match status" value="1"/>
</dbReference>
<dbReference type="SUPFAM" id="SSF55781">
    <property type="entry name" value="GAF domain-like"/>
    <property type="match status" value="1"/>
</dbReference>
<proteinExistence type="predicted"/>
<name>A0A419F3Q0_9BACT</name>
<dbReference type="SUPFAM" id="SSF55874">
    <property type="entry name" value="ATPase domain of HSP90 chaperone/DNA topoisomerase II/histidine kinase"/>
    <property type="match status" value="1"/>
</dbReference>
<evidence type="ECO:0000256" key="8">
    <source>
        <dbReference type="ARBA" id="ARBA00023012"/>
    </source>
</evidence>
<dbReference type="EMBL" id="QZKI01000032">
    <property type="protein sequence ID" value="RJP73114.1"/>
    <property type="molecule type" value="Genomic_DNA"/>
</dbReference>
<dbReference type="InterPro" id="IPR003661">
    <property type="entry name" value="HisK_dim/P_dom"/>
</dbReference>
<dbReference type="InterPro" id="IPR036890">
    <property type="entry name" value="HATPase_C_sf"/>
</dbReference>
<dbReference type="GO" id="GO:0000155">
    <property type="term" value="F:phosphorelay sensor kinase activity"/>
    <property type="evidence" value="ECO:0007669"/>
    <property type="project" value="InterPro"/>
</dbReference>
<gene>
    <name evidence="12" type="ORF">C4532_04915</name>
</gene>
<keyword evidence="8" id="KW-0902">Two-component regulatory system</keyword>
<dbReference type="InterPro" id="IPR029016">
    <property type="entry name" value="GAF-like_dom_sf"/>
</dbReference>
<dbReference type="SMART" id="SM00387">
    <property type="entry name" value="HATPase_c"/>
    <property type="match status" value="1"/>
</dbReference>
<keyword evidence="5" id="KW-0547">Nucleotide-binding</keyword>
<dbReference type="Gene3D" id="3.30.450.40">
    <property type="match status" value="1"/>
</dbReference>
<dbReference type="CDD" id="cd00082">
    <property type="entry name" value="HisKA"/>
    <property type="match status" value="1"/>
</dbReference>
<dbReference type="SMART" id="SM00388">
    <property type="entry name" value="HisKA"/>
    <property type="match status" value="1"/>
</dbReference>
<dbReference type="SMART" id="SM00448">
    <property type="entry name" value="REC"/>
    <property type="match status" value="1"/>
</dbReference>
<reference evidence="12 13" key="1">
    <citation type="journal article" date="2017" name="ISME J.">
        <title>Energy and carbon metabolisms in a deep terrestrial subsurface fluid microbial community.</title>
        <authorList>
            <person name="Momper L."/>
            <person name="Jungbluth S.P."/>
            <person name="Lee M.D."/>
            <person name="Amend J.P."/>
        </authorList>
    </citation>
    <scope>NUCLEOTIDE SEQUENCE [LARGE SCALE GENOMIC DNA]</scope>
    <source>
        <strain evidence="12">SURF_17</strain>
    </source>
</reference>
<dbReference type="Pfam" id="PF00072">
    <property type="entry name" value="Response_reg"/>
    <property type="match status" value="1"/>
</dbReference>
<feature type="domain" description="Histidine kinase" evidence="10">
    <location>
        <begin position="238"/>
        <end position="447"/>
    </location>
</feature>
<protein>
    <recommendedName>
        <fullName evidence="2">histidine kinase</fullName>
        <ecNumber evidence="2">2.7.13.3</ecNumber>
    </recommendedName>
</protein>
<dbReference type="Pfam" id="PF00512">
    <property type="entry name" value="HisKA"/>
    <property type="match status" value="1"/>
</dbReference>
<dbReference type="InterPro" id="IPR005467">
    <property type="entry name" value="His_kinase_dom"/>
</dbReference>
<evidence type="ECO:0000256" key="3">
    <source>
        <dbReference type="ARBA" id="ARBA00022553"/>
    </source>
</evidence>
<dbReference type="Proteomes" id="UP000285961">
    <property type="component" value="Unassembled WGS sequence"/>
</dbReference>